<dbReference type="Proteomes" id="UP000618051">
    <property type="component" value="Unassembled WGS sequence"/>
</dbReference>
<gene>
    <name evidence="2" type="ORF">IHE44_0011390</name>
    <name evidence="1" type="ORF">IHE44_005009</name>
</gene>
<name>A0A835NI44_9PASS</name>
<dbReference type="Gene3D" id="2.20.100.10">
    <property type="entry name" value="Thrombospondin type-1 (TSP1) repeat"/>
    <property type="match status" value="1"/>
</dbReference>
<accession>A0A835NI44</accession>
<dbReference type="Pfam" id="PF19030">
    <property type="entry name" value="TSP1_ADAMTS"/>
    <property type="match status" value="1"/>
</dbReference>
<evidence type="ECO:0000313" key="1">
    <source>
        <dbReference type="EMBL" id="KAG0115872.1"/>
    </source>
</evidence>
<reference evidence="2 3" key="2">
    <citation type="journal article" date="2021" name="J. Hered.">
        <title>Feather Gene Expression Elucidates the Developmental Basis of Plumage Iridescence in African Starlings.</title>
        <authorList>
            <person name="Rubenstein D.R."/>
            <person name="Corvelo A."/>
            <person name="MacManes M.D."/>
            <person name="Maia R."/>
            <person name="Narzisi G."/>
            <person name="Rousaki A."/>
            <person name="Vandenabeele P."/>
            <person name="Shawkey M.D."/>
            <person name="Solomon J."/>
        </authorList>
    </citation>
    <scope>NUCLEOTIDE SEQUENCE [LARGE SCALE GENOMIC DNA]</scope>
    <source>
        <strain evidence="2">SS15</strain>
    </source>
</reference>
<reference evidence="2" key="3">
    <citation type="submission" date="2022-01" db="EMBL/GenBank/DDBJ databases">
        <authorList>
            <person name="Rubenstein D.R."/>
        </authorList>
    </citation>
    <scope>NUCLEOTIDE SEQUENCE</scope>
    <source>
        <strain evidence="2">SS15</strain>
        <tissue evidence="2">Liver</tissue>
    </source>
</reference>
<dbReference type="InterPro" id="IPR000884">
    <property type="entry name" value="TSP1_rpt"/>
</dbReference>
<proteinExistence type="predicted"/>
<dbReference type="EMBL" id="JADDUC010000194">
    <property type="protein sequence ID" value="KAG0115872.1"/>
    <property type="molecule type" value="Genomic_DNA"/>
</dbReference>
<sequence>MVQCSQTCGGGVQKRDTLCKQRLADGSMVDLPETFCPMPRTVTQQACKNEDCPNEWLLSDWTQSFRLGVTPALSYDKENRKEEEEREQEKRGMERRREERYKDIILLYKSSFMEGCGNCLVEIVKEILITLQSCPTCTLLMGIYLGILLKLVEVVIKPSARRHVLAVKMSFSSQQTQTQRNKVQSLALDYSTVPLKQGTLSDRKEVVTGARKESKPYRTGNNKYFISLLCLHSLYLYGQMLLCFTLLHHFENSVCVCNVVMGVFSELWRRHTESICYLQKDAENRGLYYHQFLTLPPFAIPILDQALFTRPLCNLVEWVFLSVNKSSQWRSTADFTNGAGCEPVCWKGATSFWKNWLKILTKI</sequence>
<dbReference type="SUPFAM" id="SSF82895">
    <property type="entry name" value="TSP-1 type 1 repeat"/>
    <property type="match status" value="1"/>
</dbReference>
<dbReference type="InterPro" id="IPR036383">
    <property type="entry name" value="TSP1_rpt_sf"/>
</dbReference>
<organism evidence="1">
    <name type="scientific">Lamprotornis superbus</name>
    <dbReference type="NCBI Taxonomy" id="245042"/>
    <lineage>
        <taxon>Eukaryota</taxon>
        <taxon>Metazoa</taxon>
        <taxon>Chordata</taxon>
        <taxon>Craniata</taxon>
        <taxon>Vertebrata</taxon>
        <taxon>Euteleostomi</taxon>
        <taxon>Archelosauria</taxon>
        <taxon>Archosauria</taxon>
        <taxon>Dinosauria</taxon>
        <taxon>Saurischia</taxon>
        <taxon>Theropoda</taxon>
        <taxon>Coelurosauria</taxon>
        <taxon>Aves</taxon>
        <taxon>Neognathae</taxon>
        <taxon>Neoaves</taxon>
        <taxon>Telluraves</taxon>
        <taxon>Australaves</taxon>
        <taxon>Passeriformes</taxon>
        <taxon>Sturnidae</taxon>
        <taxon>Lamprotornis</taxon>
    </lineage>
</organism>
<comment type="caution">
    <text evidence="1">The sequence shown here is derived from an EMBL/GenBank/DDBJ whole genome shotgun (WGS) entry which is preliminary data.</text>
</comment>
<evidence type="ECO:0000313" key="3">
    <source>
        <dbReference type="Proteomes" id="UP000618051"/>
    </source>
</evidence>
<evidence type="ECO:0000313" key="2">
    <source>
        <dbReference type="EMBL" id="KAI1239950.1"/>
    </source>
</evidence>
<protein>
    <submittedName>
        <fullName evidence="1">Uncharacterized protein</fullName>
    </submittedName>
</protein>
<dbReference type="AlphaFoldDB" id="A0A835NI44"/>
<dbReference type="PROSITE" id="PS50092">
    <property type="entry name" value="TSP1"/>
    <property type="match status" value="1"/>
</dbReference>
<keyword evidence="3" id="KW-1185">Reference proteome</keyword>
<dbReference type="EMBL" id="JADDUC020000004">
    <property type="protein sequence ID" value="KAI1239950.1"/>
    <property type="molecule type" value="Genomic_DNA"/>
</dbReference>
<reference evidence="1" key="1">
    <citation type="submission" date="2020-10" db="EMBL/GenBank/DDBJ databases">
        <title>Feather gene expression reveals the developmental basis of iridescence in African starlings.</title>
        <authorList>
            <person name="Rubenstein D.R."/>
        </authorList>
    </citation>
    <scope>NUCLEOTIDE SEQUENCE</scope>
    <source>
        <strain evidence="1">SS15</strain>
        <tissue evidence="1">Liver</tissue>
    </source>
</reference>
<dbReference type="OrthoDB" id="5948003at2759"/>